<gene>
    <name evidence="1" type="ORF">RF11_04652</name>
</gene>
<sequence length="170" mass="19392">MEPSYKEIKNVIHKLLIDFTKNDNQVGLGTFSGKQIGDLGEQKIDHSLNNSKCCSGGASYHNYLSLTNNTEKIQIGWRDSKISQKIIVVITDSRIEKAGNGYVLSDMISDTWTISVNRRREMLLRFDYFSITKLRAALKMNNIKLLFLTNGHYEEFDVGFSDKLENKCDS</sequence>
<evidence type="ECO:0000313" key="1">
    <source>
        <dbReference type="EMBL" id="KII64598.1"/>
    </source>
</evidence>
<keyword evidence="2" id="KW-1185">Reference proteome</keyword>
<dbReference type="SUPFAM" id="SSF53300">
    <property type="entry name" value="vWA-like"/>
    <property type="match status" value="1"/>
</dbReference>
<dbReference type="AlphaFoldDB" id="A0A0C2J626"/>
<accession>A0A0C2J626</accession>
<dbReference type="InterPro" id="IPR036465">
    <property type="entry name" value="vWFA_dom_sf"/>
</dbReference>
<organism evidence="1 2">
    <name type="scientific">Thelohanellus kitauei</name>
    <name type="common">Myxosporean</name>
    <dbReference type="NCBI Taxonomy" id="669202"/>
    <lineage>
        <taxon>Eukaryota</taxon>
        <taxon>Metazoa</taxon>
        <taxon>Cnidaria</taxon>
        <taxon>Myxozoa</taxon>
        <taxon>Myxosporea</taxon>
        <taxon>Bivalvulida</taxon>
        <taxon>Platysporina</taxon>
        <taxon>Myxobolidae</taxon>
        <taxon>Thelohanellus</taxon>
    </lineage>
</organism>
<dbReference type="Gene3D" id="3.40.50.410">
    <property type="entry name" value="von Willebrand factor, type A domain"/>
    <property type="match status" value="1"/>
</dbReference>
<dbReference type="Proteomes" id="UP000031668">
    <property type="component" value="Unassembled WGS sequence"/>
</dbReference>
<reference evidence="1 2" key="1">
    <citation type="journal article" date="2014" name="Genome Biol. Evol.">
        <title>The genome of the myxosporean Thelohanellus kitauei shows adaptations to nutrient acquisition within its fish host.</title>
        <authorList>
            <person name="Yang Y."/>
            <person name="Xiong J."/>
            <person name="Zhou Z."/>
            <person name="Huo F."/>
            <person name="Miao W."/>
            <person name="Ran C."/>
            <person name="Liu Y."/>
            <person name="Zhang J."/>
            <person name="Feng J."/>
            <person name="Wang M."/>
            <person name="Wang M."/>
            <person name="Wang L."/>
            <person name="Yao B."/>
        </authorList>
    </citation>
    <scope>NUCLEOTIDE SEQUENCE [LARGE SCALE GENOMIC DNA]</scope>
    <source>
        <strain evidence="1">Wuqing</strain>
    </source>
</reference>
<protein>
    <recommendedName>
        <fullName evidence="3">VWFA domain-containing protein</fullName>
    </recommendedName>
</protein>
<name>A0A0C2J626_THEKT</name>
<comment type="caution">
    <text evidence="1">The sequence shown here is derived from an EMBL/GenBank/DDBJ whole genome shotgun (WGS) entry which is preliminary data.</text>
</comment>
<dbReference type="EMBL" id="JWZT01004174">
    <property type="protein sequence ID" value="KII64598.1"/>
    <property type="molecule type" value="Genomic_DNA"/>
</dbReference>
<proteinExistence type="predicted"/>
<evidence type="ECO:0000313" key="2">
    <source>
        <dbReference type="Proteomes" id="UP000031668"/>
    </source>
</evidence>
<evidence type="ECO:0008006" key="3">
    <source>
        <dbReference type="Google" id="ProtNLM"/>
    </source>
</evidence>